<reference evidence="3" key="4">
    <citation type="submission" date="2006-01" db="EMBL/GenBank/DDBJ databases">
        <title>Oryza sativa chromosome 3 BAC OSJNBb0031G04 genomic sequence.</title>
        <authorList>
            <person name="Buell C.R."/>
            <person name="Yuan Q."/>
            <person name="Ouyang S."/>
            <person name="Liu J."/>
            <person name="Moffat K.S."/>
            <person name="Hill J.N."/>
            <person name="Gansberger K."/>
            <person name="Brenner M."/>
            <person name="Burgess S."/>
            <person name="Hance M."/>
            <person name="Shvartsbeyn M."/>
            <person name="Tsitrin T."/>
            <person name="Riggs F."/>
            <person name="Hsiao J."/>
            <person name="Zismann V."/>
            <person name="Blunt S."/>
            <person name="Pai G."/>
            <person name="VanAken S.E."/>
            <person name="Utterback T.R."/>
            <person name="Feldblyum T.V."/>
            <person name="Kalb E."/>
            <person name="Quackenbush J."/>
            <person name="Salzberg S.L."/>
            <person name="White O."/>
            <person name="Fraser C.M."/>
        </authorList>
    </citation>
    <scope>NUCLEOTIDE SEQUENCE</scope>
</reference>
<dbReference type="PANTHER" id="PTHR33223:SF6">
    <property type="entry name" value="CCHC-TYPE DOMAIN-CONTAINING PROTEIN"/>
    <property type="match status" value="1"/>
</dbReference>
<organism evidence="4 5">
    <name type="scientific">Oryza sativa subsp. japonica</name>
    <name type="common">Rice</name>
    <dbReference type="NCBI Taxonomy" id="39947"/>
    <lineage>
        <taxon>Eukaryota</taxon>
        <taxon>Viridiplantae</taxon>
        <taxon>Streptophyta</taxon>
        <taxon>Embryophyta</taxon>
        <taxon>Tracheophyta</taxon>
        <taxon>Spermatophyta</taxon>
        <taxon>Magnoliopsida</taxon>
        <taxon>Liliopsida</taxon>
        <taxon>Poales</taxon>
        <taxon>Poaceae</taxon>
        <taxon>BOP clade</taxon>
        <taxon>Oryzoideae</taxon>
        <taxon>Oryzeae</taxon>
        <taxon>Oryzinae</taxon>
        <taxon>Oryza</taxon>
        <taxon>Oryza sativa</taxon>
    </lineage>
</organism>
<proteinExistence type="predicted"/>
<dbReference type="EMBL" id="AC133337">
    <property type="protein sequence ID" value="AAO37834.1"/>
    <property type="molecule type" value="Genomic_DNA"/>
</dbReference>
<dbReference type="EMBL" id="AC090714">
    <property type="protein sequence ID" value="AAK92671.1"/>
    <property type="molecule type" value="Genomic_DNA"/>
</dbReference>
<evidence type="ECO:0000259" key="2">
    <source>
        <dbReference type="Pfam" id="PF03732"/>
    </source>
</evidence>
<name>A0A5S6R8K7_ORYSJ</name>
<reference evidence="4" key="3">
    <citation type="submission" date="2006-01" db="EMBL/GenBank/DDBJ databases">
        <title>Oryza sativa chromosome 3 BAC OSJNBa0023A13 genomic sequence.</title>
        <authorList>
            <person name="Buell C.R."/>
            <person name="Yuan Q."/>
            <person name="Ouyang S."/>
            <person name="Liu J."/>
            <person name="Gansberger K."/>
            <person name="Jones K.M."/>
            <person name="Overton II L.L."/>
            <person name="Tsitrin T."/>
            <person name="Kim M.M."/>
            <person name="Bera J.J."/>
            <person name="Jin S.S."/>
            <person name="Fadrosh D.W."/>
            <person name="Tallon L.J."/>
            <person name="Koo H."/>
            <person name="Zismann V."/>
            <person name="Hsiao J."/>
            <person name="Blunt S."/>
            <person name="Vanaken S.S."/>
            <person name="Riedmuller S.B."/>
            <person name="Utterback T.T."/>
            <person name="Feldblyum T.V."/>
            <person name="Yang Q.Q."/>
            <person name="Haas B.J."/>
            <person name="Suh B.B."/>
            <person name="Peterson J.J."/>
            <person name="Quackenbush J."/>
            <person name="White O."/>
            <person name="Salzberg S.L."/>
            <person name="Fraser C.M."/>
        </authorList>
    </citation>
    <scope>NUCLEOTIDE SEQUENCE</scope>
</reference>
<evidence type="ECO:0000313" key="5">
    <source>
        <dbReference type="Proteomes" id="UP000000763"/>
    </source>
</evidence>
<dbReference type="Pfam" id="PF03732">
    <property type="entry name" value="Retrotrans_gag"/>
    <property type="match status" value="1"/>
</dbReference>
<feature type="region of interest" description="Disordered" evidence="1">
    <location>
        <begin position="130"/>
        <end position="157"/>
    </location>
</feature>
<protein>
    <submittedName>
        <fullName evidence="4">Gag protein</fullName>
    </submittedName>
</protein>
<dbReference type="Proteomes" id="UP000000763">
    <property type="component" value="Chromosome 3"/>
</dbReference>
<evidence type="ECO:0000313" key="4">
    <source>
        <dbReference type="EMBL" id="AAO37834.1"/>
    </source>
</evidence>
<gene>
    <name evidence="4" type="primary">OSJNBa0023A13.10</name>
    <name evidence="3" type="synonym">OSJNBb0031G04.4</name>
</gene>
<feature type="compositionally biased region" description="Basic and acidic residues" evidence="1">
    <location>
        <begin position="137"/>
        <end position="148"/>
    </location>
</feature>
<reference evidence="5" key="5">
    <citation type="journal article" date="2008" name="Nucleic Acids Res.">
        <title>The rice annotation project database (RAP-DB): 2008 update.</title>
        <authorList>
            <consortium name="The rice annotation project (RAP)"/>
        </authorList>
    </citation>
    <scope>GENOME REANNOTATION</scope>
    <source>
        <strain evidence="5">cv. Nipponbare</strain>
    </source>
</reference>
<evidence type="ECO:0000313" key="3">
    <source>
        <dbReference type="EMBL" id="AAK92671.1"/>
    </source>
</evidence>
<accession>A0A5S6R8K7</accession>
<dbReference type="PANTHER" id="PTHR33223">
    <property type="entry name" value="CCHC-TYPE DOMAIN-CONTAINING PROTEIN"/>
    <property type="match status" value="1"/>
</dbReference>
<reference evidence="4" key="1">
    <citation type="submission" date="2003-06" db="EMBL/GenBank/DDBJ databases">
        <authorList>
            <person name="Buell R."/>
        </authorList>
    </citation>
    <scope>NUCLEOTIDE SEQUENCE</scope>
</reference>
<dbReference type="InterPro" id="IPR005162">
    <property type="entry name" value="Retrotrans_gag_dom"/>
</dbReference>
<sequence>MTKPEVDPSNVLPISLEDLDEEQCREIEQHLKETQEALLARCFIKTRQGAIRQTSFTSKNTINVRIDAFMSCKFSSNMTDLPPNSVASTSQGPVHQIFSKTDGATMQLTRGENPNFPAGLTGGSYTGVGRSNCTASRSDRQPYGRSDRTPYTGQAGPTTPLSIATINPQVPPHIPNAYNDSNRGYPEDVRVPEFTKFSGKDNMTTWEYIGQFSAQWGEASNRDAFKLRLFSLSLSGTAFTWFTSLPVNSIHTWAQLEQKFHDYFYTGKTELRLCHLTSVRQKYNESVIDYIKRFRDVRNRCFSLNIIDRDLANLAFNGLLAPIIEILDGQQLLDVSHLMQKALAQESRVRESKKFFRSNDKKPNASIVDCPEYSDSDNDDGDHDIYIAEWSWTNKNKPFICST</sequence>
<reference evidence="5" key="2">
    <citation type="journal article" date="2005" name="Nature">
        <title>The map-based sequence of the rice genome.</title>
        <authorList>
            <consortium name="International rice genome sequencing project (IRGSP)"/>
            <person name="Matsumoto T."/>
            <person name="Wu J."/>
            <person name="Kanamori H."/>
            <person name="Katayose Y."/>
            <person name="Fujisawa M."/>
            <person name="Namiki N."/>
            <person name="Mizuno H."/>
            <person name="Yamamoto K."/>
            <person name="Antonio B.A."/>
            <person name="Baba T."/>
            <person name="Sakata K."/>
            <person name="Nagamura Y."/>
            <person name="Aoki H."/>
            <person name="Arikawa K."/>
            <person name="Arita K."/>
            <person name="Bito T."/>
            <person name="Chiden Y."/>
            <person name="Fujitsuka N."/>
            <person name="Fukunaka R."/>
            <person name="Hamada M."/>
            <person name="Harada C."/>
            <person name="Hayashi A."/>
            <person name="Hijishita S."/>
            <person name="Honda M."/>
            <person name="Hosokawa S."/>
            <person name="Ichikawa Y."/>
            <person name="Idonuma A."/>
            <person name="Iijima M."/>
            <person name="Ikeda M."/>
            <person name="Ikeno M."/>
            <person name="Ito K."/>
            <person name="Ito S."/>
            <person name="Ito T."/>
            <person name="Ito Y."/>
            <person name="Ito Y."/>
            <person name="Iwabuchi A."/>
            <person name="Kamiya K."/>
            <person name="Karasawa W."/>
            <person name="Kurita K."/>
            <person name="Katagiri S."/>
            <person name="Kikuta A."/>
            <person name="Kobayashi H."/>
            <person name="Kobayashi N."/>
            <person name="Machita K."/>
            <person name="Maehara T."/>
            <person name="Masukawa M."/>
            <person name="Mizubayashi T."/>
            <person name="Mukai Y."/>
            <person name="Nagasaki H."/>
            <person name="Nagata Y."/>
            <person name="Naito S."/>
            <person name="Nakashima M."/>
            <person name="Nakama Y."/>
            <person name="Nakamichi Y."/>
            <person name="Nakamura M."/>
            <person name="Meguro A."/>
            <person name="Negishi M."/>
            <person name="Ohta I."/>
            <person name="Ohta T."/>
            <person name="Okamoto M."/>
            <person name="Ono N."/>
            <person name="Saji S."/>
            <person name="Sakaguchi M."/>
            <person name="Sakai K."/>
            <person name="Shibata M."/>
            <person name="Shimokawa T."/>
            <person name="Song J."/>
            <person name="Takazaki Y."/>
            <person name="Terasawa K."/>
            <person name="Tsugane M."/>
            <person name="Tsuji K."/>
            <person name="Ueda S."/>
            <person name="Waki K."/>
            <person name="Yamagata H."/>
            <person name="Yamamoto M."/>
            <person name="Yamamoto S."/>
            <person name="Yamane H."/>
            <person name="Yoshiki S."/>
            <person name="Yoshihara R."/>
            <person name="Yukawa K."/>
            <person name="Zhong H."/>
            <person name="Yano M."/>
            <person name="Yuan Q."/>
            <person name="Ouyang S."/>
            <person name="Liu J."/>
            <person name="Jones K.M."/>
            <person name="Gansberger K."/>
            <person name="Moffat K."/>
            <person name="Hill J."/>
            <person name="Bera J."/>
            <person name="Fadrosh D."/>
            <person name="Jin S."/>
            <person name="Johri S."/>
            <person name="Kim M."/>
            <person name="Overton L."/>
            <person name="Reardon M."/>
            <person name="Tsitrin T."/>
            <person name="Vuong H."/>
            <person name="Weaver B."/>
            <person name="Ciecko A."/>
            <person name="Tallon L."/>
            <person name="Jackson J."/>
            <person name="Pai G."/>
            <person name="Aken S.V."/>
            <person name="Utterback T."/>
            <person name="Reidmuller S."/>
            <person name="Feldblyum T."/>
            <person name="Hsiao J."/>
            <person name="Zismann V."/>
            <person name="Iobst S."/>
            <person name="de Vazeille A.R."/>
            <person name="Buell C.R."/>
            <person name="Ying K."/>
            <person name="Li Y."/>
            <person name="Lu T."/>
            <person name="Huang Y."/>
            <person name="Zhao Q."/>
            <person name="Feng Q."/>
            <person name="Zhang L."/>
            <person name="Zhu J."/>
            <person name="Weng Q."/>
            <person name="Mu J."/>
            <person name="Lu Y."/>
            <person name="Fan D."/>
            <person name="Liu Y."/>
            <person name="Guan J."/>
            <person name="Zhang Y."/>
            <person name="Yu S."/>
            <person name="Liu X."/>
            <person name="Zhang Y."/>
            <person name="Hong G."/>
            <person name="Han B."/>
            <person name="Choisne N."/>
            <person name="Demange N."/>
            <person name="Orjeda G."/>
            <person name="Samain S."/>
            <person name="Cattolico L."/>
            <person name="Pelletier E."/>
            <person name="Couloux A."/>
            <person name="Segurens B."/>
            <person name="Wincker P."/>
            <person name="D'Hont A."/>
            <person name="Scarpelli C."/>
            <person name="Weissenbach J."/>
            <person name="Salanoubat M."/>
            <person name="Quetier F."/>
            <person name="Yu Y."/>
            <person name="Kim H.R."/>
            <person name="Rambo T."/>
            <person name="Currie J."/>
            <person name="Collura K."/>
            <person name="Luo M."/>
            <person name="Yang T."/>
            <person name="Ammiraju J.S.S."/>
            <person name="Engler F."/>
            <person name="Soderlund C."/>
            <person name="Wing R.A."/>
            <person name="Palmer L.E."/>
            <person name="de la Bastide M."/>
            <person name="Spiegel L."/>
            <person name="Nascimento L."/>
            <person name="Zutavern T."/>
            <person name="O'Shaughnessy A."/>
            <person name="Dike S."/>
            <person name="Dedhia N."/>
            <person name="Preston R."/>
            <person name="Balija V."/>
            <person name="McCombie W.R."/>
            <person name="Chow T."/>
            <person name="Chen H."/>
            <person name="Chung M."/>
            <person name="Chen C."/>
            <person name="Shaw J."/>
            <person name="Wu H."/>
            <person name="Hsiao K."/>
            <person name="Chao Y."/>
            <person name="Chu M."/>
            <person name="Cheng C."/>
            <person name="Hour A."/>
            <person name="Lee P."/>
            <person name="Lin S."/>
            <person name="Lin Y."/>
            <person name="Liou J."/>
            <person name="Liu S."/>
            <person name="Hsing Y."/>
            <person name="Raghuvanshi S."/>
            <person name="Mohanty A."/>
            <person name="Bharti A.K."/>
            <person name="Gaur A."/>
            <person name="Gupta V."/>
            <person name="Kumar D."/>
            <person name="Ravi V."/>
            <person name="Vij S."/>
            <person name="Kapur A."/>
            <person name="Khurana P."/>
            <person name="Khurana P."/>
            <person name="Khurana J.P."/>
            <person name="Tyagi A.K."/>
            <person name="Gaikwad K."/>
            <person name="Singh A."/>
            <person name="Dalal V."/>
            <person name="Srivastava S."/>
            <person name="Dixit A."/>
            <person name="Pal A.K."/>
            <person name="Ghazi I.A."/>
            <person name="Yadav M."/>
            <person name="Pandit A."/>
            <person name="Bhargava A."/>
            <person name="Sureshbabu K."/>
            <person name="Batra K."/>
            <person name="Sharma T.R."/>
            <person name="Mohapatra T."/>
            <person name="Singh N.K."/>
            <person name="Messing J."/>
            <person name="Nelson A.B."/>
            <person name="Fuks G."/>
            <person name="Kavchok S."/>
            <person name="Keizer G."/>
            <person name="Linton E."/>
            <person name="Llaca V."/>
            <person name="Song R."/>
            <person name="Tanyolac B."/>
            <person name="Young S."/>
            <person name="Ho-Il K."/>
            <person name="Hahn J.H."/>
            <person name="Sangsakoo G."/>
            <person name="Vanavichit A."/>
            <person name="de Mattos Luiz.A.T."/>
            <person name="Zimmer P.D."/>
            <person name="Malone G."/>
            <person name="Dellagostin O."/>
            <person name="de Oliveira A.C."/>
            <person name="Bevan M."/>
            <person name="Bancroft I."/>
            <person name="Minx P."/>
            <person name="Cordum H."/>
            <person name="Wilson R."/>
            <person name="Cheng Z."/>
            <person name="Jin W."/>
            <person name="Jiang J."/>
            <person name="Leong S.A."/>
            <person name="Iwama H."/>
            <person name="Gojobori T."/>
            <person name="Itoh T."/>
            <person name="Niimura Y."/>
            <person name="Fujii Y."/>
            <person name="Habara T."/>
            <person name="Sakai H."/>
            <person name="Sato Y."/>
            <person name="Wilson G."/>
            <person name="Kumar K."/>
            <person name="McCouch S."/>
            <person name="Juretic N."/>
            <person name="Hoen D."/>
            <person name="Wright S."/>
            <person name="Bruskiewich R."/>
            <person name="Bureau T."/>
            <person name="Miyao A."/>
            <person name="Hirochika H."/>
            <person name="Nishikawa T."/>
            <person name="Kadowaki K."/>
            <person name="Sugiura M."/>
            <person name="Burr B."/>
            <person name="Sasaki T."/>
        </authorList>
    </citation>
    <scope>NUCLEOTIDE SEQUENCE [LARGE SCALE GENOMIC DNA]</scope>
    <source>
        <strain evidence="5">cv. Nipponbare</strain>
    </source>
</reference>
<dbReference type="AlphaFoldDB" id="A0A5S6R8K7"/>
<evidence type="ECO:0000256" key="1">
    <source>
        <dbReference type="SAM" id="MobiDB-lite"/>
    </source>
</evidence>
<feature type="domain" description="Retrotransposon gag" evidence="2">
    <location>
        <begin position="228"/>
        <end position="319"/>
    </location>
</feature>